<name>A0A238L0C7_9RHOB</name>
<dbReference type="Gene3D" id="3.40.50.360">
    <property type="match status" value="1"/>
</dbReference>
<dbReference type="InterPro" id="IPR029039">
    <property type="entry name" value="Flavoprotein-like_sf"/>
</dbReference>
<dbReference type="GO" id="GO:0070819">
    <property type="term" value="F:menaquinone-dependent protoporphyrinogen oxidase activity"/>
    <property type="evidence" value="ECO:0007669"/>
    <property type="project" value="TreeGrafter"/>
</dbReference>
<dbReference type="PROSITE" id="PS50902">
    <property type="entry name" value="FLAVODOXIN_LIKE"/>
    <property type="match status" value="1"/>
</dbReference>
<dbReference type="InterPro" id="IPR008254">
    <property type="entry name" value="Flavodoxin/NO_synth"/>
</dbReference>
<evidence type="ECO:0000256" key="2">
    <source>
        <dbReference type="ARBA" id="ARBA00022643"/>
    </source>
</evidence>
<dbReference type="PANTHER" id="PTHR38030:SF2">
    <property type="entry name" value="PROTOPORPHYRINOGEN IX DEHYDROGENASE [QUINONE]"/>
    <property type="match status" value="1"/>
</dbReference>
<accession>A0A238L0C7</accession>
<evidence type="ECO:0000313" key="5">
    <source>
        <dbReference type="Proteomes" id="UP000202485"/>
    </source>
</evidence>
<dbReference type="PANTHER" id="PTHR38030">
    <property type="entry name" value="PROTOPORPHYRINOGEN IX DEHYDROGENASE [MENAQUINONE]"/>
    <property type="match status" value="1"/>
</dbReference>
<dbReference type="GO" id="GO:0006783">
    <property type="term" value="P:heme biosynthetic process"/>
    <property type="evidence" value="ECO:0007669"/>
    <property type="project" value="TreeGrafter"/>
</dbReference>
<evidence type="ECO:0000313" key="4">
    <source>
        <dbReference type="EMBL" id="SMX48533.1"/>
    </source>
</evidence>
<sequence length="188" mass="20881">MTLLIAFATVEGQTAKIARFITDLAKNAGFDAKLINTDETPSHVSLDEVVKVILLAPVHERKHPKSFEALVASNRDALMKRKSLVLSVGLKAAFASGREEARDYLDEMLLRTGFEPNATALIAGAVRPENYGYFEREILQRVVLLGRKIDPREGAREFTDWDELTLIVIEFLGENGRANTLQPQASTQ</sequence>
<feature type="domain" description="Flavodoxin-like" evidence="3">
    <location>
        <begin position="3"/>
        <end position="139"/>
    </location>
</feature>
<dbReference type="SUPFAM" id="SSF52218">
    <property type="entry name" value="Flavoproteins"/>
    <property type="match status" value="1"/>
</dbReference>
<keyword evidence="5" id="KW-1185">Reference proteome</keyword>
<organism evidence="4 5">
    <name type="scientific">Ruegeria arenilitoris</name>
    <dbReference type="NCBI Taxonomy" id="1173585"/>
    <lineage>
        <taxon>Bacteria</taxon>
        <taxon>Pseudomonadati</taxon>
        <taxon>Pseudomonadota</taxon>
        <taxon>Alphaproteobacteria</taxon>
        <taxon>Rhodobacterales</taxon>
        <taxon>Roseobacteraceae</taxon>
        <taxon>Ruegeria</taxon>
    </lineage>
</organism>
<dbReference type="OrthoDB" id="9795729at2"/>
<dbReference type="AlphaFoldDB" id="A0A238L0C7"/>
<proteinExistence type="predicted"/>
<keyword evidence="2" id="KW-0288">FMN</keyword>
<dbReference type="EC" id="1.3.5.3" evidence="4"/>
<dbReference type="Proteomes" id="UP000202485">
    <property type="component" value="Unassembled WGS sequence"/>
</dbReference>
<gene>
    <name evidence="4" type="primary">hemG</name>
    <name evidence="4" type="ORF">RUA8715_03513</name>
</gene>
<dbReference type="InterPro" id="IPR052200">
    <property type="entry name" value="Protoporphyrinogen_IX_DH"/>
</dbReference>
<protein>
    <submittedName>
        <fullName evidence="4">Protoporphyrinogen IX dehydrogenase [menaquinone]</fullName>
        <ecNumber evidence="4">1.3.5.3</ecNumber>
    </submittedName>
</protein>
<keyword evidence="1" id="KW-0285">Flavoprotein</keyword>
<reference evidence="5" key="1">
    <citation type="submission" date="2017-05" db="EMBL/GenBank/DDBJ databases">
        <authorList>
            <person name="Rodrigo-Torres L."/>
            <person name="Arahal R. D."/>
            <person name="Lucena T."/>
        </authorList>
    </citation>
    <scope>NUCLEOTIDE SEQUENCE [LARGE SCALE GENOMIC DNA]</scope>
    <source>
        <strain evidence="5">CECT 8715</strain>
    </source>
</reference>
<keyword evidence="4" id="KW-0560">Oxidoreductase</keyword>
<dbReference type="RefSeq" id="WP_093965077.1">
    <property type="nucleotide sequence ID" value="NZ_FXYG01000004.1"/>
</dbReference>
<dbReference type="Pfam" id="PF12724">
    <property type="entry name" value="Flavodoxin_5"/>
    <property type="match status" value="1"/>
</dbReference>
<dbReference type="InterPro" id="IPR026816">
    <property type="entry name" value="Flavodoxin_dom"/>
</dbReference>
<evidence type="ECO:0000256" key="1">
    <source>
        <dbReference type="ARBA" id="ARBA00022630"/>
    </source>
</evidence>
<dbReference type="EMBL" id="FXYG01000004">
    <property type="protein sequence ID" value="SMX48533.1"/>
    <property type="molecule type" value="Genomic_DNA"/>
</dbReference>
<dbReference type="GO" id="GO:0010181">
    <property type="term" value="F:FMN binding"/>
    <property type="evidence" value="ECO:0007669"/>
    <property type="project" value="InterPro"/>
</dbReference>
<evidence type="ECO:0000259" key="3">
    <source>
        <dbReference type="PROSITE" id="PS50902"/>
    </source>
</evidence>